<accession>A0A0F9TM92</accession>
<feature type="transmembrane region" description="Helical" evidence="1">
    <location>
        <begin position="189"/>
        <end position="208"/>
    </location>
</feature>
<evidence type="ECO:0000313" key="2">
    <source>
        <dbReference type="EMBL" id="KKN76047.1"/>
    </source>
</evidence>
<comment type="caution">
    <text evidence="2">The sequence shown here is derived from an EMBL/GenBank/DDBJ whole genome shotgun (WGS) entry which is preliminary data.</text>
</comment>
<dbReference type="AlphaFoldDB" id="A0A0F9TM92"/>
<sequence length="241" mass="27268">MLESCKLIKHKRIFFLSLLFFITISISFVSAQPSFPPFQEETTGGIDIQIPLLEFFEQGENITFNFHLFNTTTGLPITNITGTKCFFHLFNNKGKHVINNVEIPFEVLGDDYEIEIDGSNFTKLINQFYFVNCNSTTIGGASSALIIITADGNEPQTETNTRLNLFYIMLASSFLFLIIGLWREDPTLLNLSGIGFFITGLFIAMNDFVGLSNLMTQFLTVALWGLGFYIIFRTNIEQLDE</sequence>
<reference evidence="2" key="1">
    <citation type="journal article" date="2015" name="Nature">
        <title>Complex archaea that bridge the gap between prokaryotes and eukaryotes.</title>
        <authorList>
            <person name="Spang A."/>
            <person name="Saw J.H."/>
            <person name="Jorgensen S.L."/>
            <person name="Zaremba-Niedzwiedzka K."/>
            <person name="Martijn J."/>
            <person name="Lind A.E."/>
            <person name="van Eijk R."/>
            <person name="Schleper C."/>
            <person name="Guy L."/>
            <person name="Ettema T.J."/>
        </authorList>
    </citation>
    <scope>NUCLEOTIDE SEQUENCE</scope>
</reference>
<keyword evidence="1" id="KW-1133">Transmembrane helix</keyword>
<gene>
    <name evidence="2" type="ORF">LCGC14_0374370</name>
</gene>
<proteinExistence type="predicted"/>
<organism evidence="2">
    <name type="scientific">marine sediment metagenome</name>
    <dbReference type="NCBI Taxonomy" id="412755"/>
    <lineage>
        <taxon>unclassified sequences</taxon>
        <taxon>metagenomes</taxon>
        <taxon>ecological metagenomes</taxon>
    </lineage>
</organism>
<dbReference type="EMBL" id="LAZR01000300">
    <property type="protein sequence ID" value="KKN76047.1"/>
    <property type="molecule type" value="Genomic_DNA"/>
</dbReference>
<feature type="transmembrane region" description="Helical" evidence="1">
    <location>
        <begin position="165"/>
        <end position="182"/>
    </location>
</feature>
<keyword evidence="1" id="KW-0472">Membrane</keyword>
<name>A0A0F9TM92_9ZZZZ</name>
<keyword evidence="1" id="KW-0812">Transmembrane</keyword>
<feature type="transmembrane region" description="Helical" evidence="1">
    <location>
        <begin position="214"/>
        <end position="232"/>
    </location>
</feature>
<evidence type="ECO:0000256" key="1">
    <source>
        <dbReference type="SAM" id="Phobius"/>
    </source>
</evidence>
<protein>
    <submittedName>
        <fullName evidence="2">Uncharacterized protein</fullName>
    </submittedName>
</protein>